<evidence type="ECO:0000313" key="2">
    <source>
        <dbReference type="EMBL" id="TCD71370.1"/>
    </source>
</evidence>
<dbReference type="EMBL" id="RWJN01000007">
    <property type="protein sequence ID" value="TCD71370.1"/>
    <property type="molecule type" value="Genomic_DNA"/>
</dbReference>
<organism evidence="2 3">
    <name type="scientific">Steccherinum ochraceum</name>
    <dbReference type="NCBI Taxonomy" id="92696"/>
    <lineage>
        <taxon>Eukaryota</taxon>
        <taxon>Fungi</taxon>
        <taxon>Dikarya</taxon>
        <taxon>Basidiomycota</taxon>
        <taxon>Agaricomycotina</taxon>
        <taxon>Agaricomycetes</taxon>
        <taxon>Polyporales</taxon>
        <taxon>Steccherinaceae</taxon>
        <taxon>Steccherinum</taxon>
    </lineage>
</organism>
<evidence type="ECO:0000313" key="3">
    <source>
        <dbReference type="Proteomes" id="UP000292702"/>
    </source>
</evidence>
<keyword evidence="3" id="KW-1185">Reference proteome</keyword>
<proteinExistence type="predicted"/>
<feature type="compositionally biased region" description="Acidic residues" evidence="1">
    <location>
        <begin position="246"/>
        <end position="268"/>
    </location>
</feature>
<feature type="region of interest" description="Disordered" evidence="1">
    <location>
        <begin position="113"/>
        <end position="155"/>
    </location>
</feature>
<comment type="caution">
    <text evidence="2">The sequence shown here is derived from an EMBL/GenBank/DDBJ whole genome shotgun (WGS) entry which is preliminary data.</text>
</comment>
<name>A0A4R0RR50_9APHY</name>
<feature type="compositionally biased region" description="Low complexity" evidence="1">
    <location>
        <begin position="131"/>
        <end position="142"/>
    </location>
</feature>
<sequence>MSTAVPESLPSDRIAYRFNKISIMKPSSFASSSSPTFEEFEILDAAYSSQTDELSTIVDKEAVFSQPLRSGELPPSIFPTFSDTLSPSALRASASGTSTPSTSKHVVFAEPIASTSSSQPVQVAPPPTPSTPSRGPSPAAATIPKPPPNYAPIVTPYTLSQKQSGVVLNMNLRHIRSALGLPPPKRVVETEEPIIQPEIKAELPQPVMQLQYPEPEAEPRASPEPAFPQPPTESAQPLVESVQAEPDPDEGESSHVEEEDMMDVDSADEFGSQDVVMDDAASESESEPEEELHSSLFTPEPASQDAHEAVAPVVVPLKPRTPTPPPPTPIIKVEAPPKQKKSPQAPASSSLFIPKKKIHAPKPSRTSSQIARLQAGRSRSRSPMPGSARSKNWAMTARRSNAAANQPRPPPSAEVVSRPKGPGRPRKVSLENYAIQTDVVAKHPEPKACQNGLLTKLADNLQAGLVDLAKAMSLDDGEEYRRRCTAAVERAASPFEVIHSGMHSIRLDFLKGRPELLSVLKHVAERKQVGKAMPEEVFEFKKRVKDMNKVFRERFQQVTTY</sequence>
<feature type="compositionally biased region" description="Low complexity" evidence="1">
    <location>
        <begin position="330"/>
        <end position="350"/>
    </location>
</feature>
<feature type="region of interest" description="Disordered" evidence="1">
    <location>
        <begin position="205"/>
        <end position="427"/>
    </location>
</feature>
<feature type="compositionally biased region" description="Acidic residues" evidence="1">
    <location>
        <begin position="276"/>
        <end position="290"/>
    </location>
</feature>
<accession>A0A4R0RR50</accession>
<feature type="compositionally biased region" description="Pro residues" evidence="1">
    <location>
        <begin position="319"/>
        <end position="329"/>
    </location>
</feature>
<gene>
    <name evidence="2" type="ORF">EIP91_011141</name>
</gene>
<dbReference type="Proteomes" id="UP000292702">
    <property type="component" value="Unassembled WGS sequence"/>
</dbReference>
<feature type="compositionally biased region" description="Low complexity" evidence="1">
    <location>
        <begin position="113"/>
        <end position="122"/>
    </location>
</feature>
<evidence type="ECO:0000256" key="1">
    <source>
        <dbReference type="SAM" id="MobiDB-lite"/>
    </source>
</evidence>
<protein>
    <submittedName>
        <fullName evidence="2">Uncharacterized protein</fullName>
    </submittedName>
</protein>
<reference evidence="2 3" key="1">
    <citation type="submission" date="2018-11" db="EMBL/GenBank/DDBJ databases">
        <title>Genome assembly of Steccherinum ochraceum LE-BIN_3174, the white-rot fungus of the Steccherinaceae family (The Residual Polyporoid clade, Polyporales, Basidiomycota).</title>
        <authorList>
            <person name="Fedorova T.V."/>
            <person name="Glazunova O.A."/>
            <person name="Landesman E.O."/>
            <person name="Moiseenko K.V."/>
            <person name="Psurtseva N.V."/>
            <person name="Savinova O.S."/>
            <person name="Shakhova N.V."/>
            <person name="Tyazhelova T.V."/>
            <person name="Vasina D.V."/>
        </authorList>
    </citation>
    <scope>NUCLEOTIDE SEQUENCE [LARGE SCALE GENOMIC DNA]</scope>
    <source>
        <strain evidence="2 3">LE-BIN_3174</strain>
    </source>
</reference>
<dbReference type="AlphaFoldDB" id="A0A4R0RR50"/>
<feature type="compositionally biased region" description="Low complexity" evidence="1">
    <location>
        <begin position="375"/>
        <end position="390"/>
    </location>
</feature>